<dbReference type="Gene3D" id="3.40.630.30">
    <property type="match status" value="1"/>
</dbReference>
<dbReference type="GO" id="GO:0005737">
    <property type="term" value="C:cytoplasm"/>
    <property type="evidence" value="ECO:0007669"/>
    <property type="project" value="TreeGrafter"/>
</dbReference>
<reference evidence="2 3" key="1">
    <citation type="submission" date="2017-05" db="EMBL/GenBank/DDBJ databases">
        <title>Vagococcus spp. assemblies.</title>
        <authorList>
            <person name="Gulvik C.A."/>
        </authorList>
    </citation>
    <scope>NUCLEOTIDE SEQUENCE [LARGE SCALE GENOMIC DNA]</scope>
    <source>
        <strain evidence="2 3">SS1994</strain>
    </source>
</reference>
<dbReference type="Proteomes" id="UP000288490">
    <property type="component" value="Unassembled WGS sequence"/>
</dbReference>
<dbReference type="Pfam" id="PF00583">
    <property type="entry name" value="Acetyltransf_1"/>
    <property type="match status" value="1"/>
</dbReference>
<evidence type="ECO:0000259" key="1">
    <source>
        <dbReference type="PROSITE" id="PS51186"/>
    </source>
</evidence>
<dbReference type="PROSITE" id="PS51186">
    <property type="entry name" value="GNAT"/>
    <property type="match status" value="1"/>
</dbReference>
<dbReference type="InterPro" id="IPR000182">
    <property type="entry name" value="GNAT_dom"/>
</dbReference>
<dbReference type="PANTHER" id="PTHR13538">
    <property type="entry name" value="N-ACETYLTRANSFERASE 6"/>
    <property type="match status" value="1"/>
</dbReference>
<dbReference type="EMBL" id="NGJT01000035">
    <property type="protein sequence ID" value="RST90582.1"/>
    <property type="molecule type" value="Genomic_DNA"/>
</dbReference>
<organism evidence="2 3">
    <name type="scientific">Vagococcus bubulae</name>
    <dbReference type="NCBI Taxonomy" id="1977868"/>
    <lineage>
        <taxon>Bacteria</taxon>
        <taxon>Bacillati</taxon>
        <taxon>Bacillota</taxon>
        <taxon>Bacilli</taxon>
        <taxon>Lactobacillales</taxon>
        <taxon>Enterococcaceae</taxon>
        <taxon>Vagococcus</taxon>
    </lineage>
</organism>
<dbReference type="CDD" id="cd04301">
    <property type="entry name" value="NAT_SF"/>
    <property type="match status" value="1"/>
</dbReference>
<dbReference type="GO" id="GO:1905502">
    <property type="term" value="F:acetyl-CoA binding"/>
    <property type="evidence" value="ECO:0007669"/>
    <property type="project" value="TreeGrafter"/>
</dbReference>
<accession>A0A429ZA60</accession>
<sequence>MRWDSAVYKETLNLRNDVLRKSAGKPLLVESPKEERTDIHLVIKQDGKVVGTLLLHPCFTSCVQIKQVAISPTCQGQGLGKKLMVYAEDVAKRLGYSTIFLTGRQSAWNFYRKLGYSELMDDYVDGDLVFKVFKKEIQTVPIVKEMKTNG</sequence>
<keyword evidence="2" id="KW-0808">Transferase</keyword>
<proteinExistence type="predicted"/>
<comment type="caution">
    <text evidence="2">The sequence shown here is derived from an EMBL/GenBank/DDBJ whole genome shotgun (WGS) entry which is preliminary data.</text>
</comment>
<dbReference type="SUPFAM" id="SSF55729">
    <property type="entry name" value="Acyl-CoA N-acyltransferases (Nat)"/>
    <property type="match status" value="1"/>
</dbReference>
<feature type="domain" description="N-acetyltransferase" evidence="1">
    <location>
        <begin position="1"/>
        <end position="135"/>
    </location>
</feature>
<dbReference type="InterPro" id="IPR016181">
    <property type="entry name" value="Acyl_CoA_acyltransferase"/>
</dbReference>
<name>A0A429ZA60_9ENTE</name>
<dbReference type="RefSeq" id="WP_125958517.1">
    <property type="nucleotide sequence ID" value="NZ_JAQEJV010000001.1"/>
</dbReference>
<dbReference type="InterPro" id="IPR039840">
    <property type="entry name" value="NAA80"/>
</dbReference>
<dbReference type="AlphaFoldDB" id="A0A429ZA60"/>
<evidence type="ECO:0000313" key="2">
    <source>
        <dbReference type="EMBL" id="RST90582.1"/>
    </source>
</evidence>
<gene>
    <name evidence="2" type="ORF">CBF36_11490</name>
</gene>
<keyword evidence="3" id="KW-1185">Reference proteome</keyword>
<dbReference type="GO" id="GO:0008080">
    <property type="term" value="F:N-acetyltransferase activity"/>
    <property type="evidence" value="ECO:0007669"/>
    <property type="project" value="InterPro"/>
</dbReference>
<dbReference type="OrthoDB" id="9775804at2"/>
<evidence type="ECO:0000313" key="3">
    <source>
        <dbReference type="Proteomes" id="UP000288490"/>
    </source>
</evidence>
<dbReference type="PANTHER" id="PTHR13538:SF4">
    <property type="entry name" value="N-ALPHA-ACETYLTRANSFERASE 80"/>
    <property type="match status" value="1"/>
</dbReference>
<protein>
    <submittedName>
        <fullName evidence="2">GNAT family N-acetyltransferase</fullName>
    </submittedName>
</protein>